<reference evidence="2 3" key="1">
    <citation type="submission" date="2020-04" db="EMBL/GenBank/DDBJ databases">
        <title>Luteolibacter sp. G-1-1-1 isolated from soil.</title>
        <authorList>
            <person name="Dahal R.H."/>
        </authorList>
    </citation>
    <scope>NUCLEOTIDE SEQUENCE [LARGE SCALE GENOMIC DNA]</scope>
    <source>
        <strain evidence="2 3">G-1-1-1</strain>
    </source>
</reference>
<sequence>MAQCQCNAKGPAEEDGGLQKEAGVPAARTVGTLVLGILVAFFPKCPVCWAAYCSALGLAGLSELPYPGILLPVLSGLLLFNLFLLGKQAPKVGFGPLLLGVTGTACLFLFRRYAPELHWGLNGGVLLMVAGFAWNSLALRSQGSQRARLLTRAQEAPGR</sequence>
<keyword evidence="1" id="KW-0472">Membrane</keyword>
<keyword evidence="1" id="KW-1133">Transmembrane helix</keyword>
<dbReference type="RefSeq" id="WP_169453133.1">
    <property type="nucleotide sequence ID" value="NZ_CP051774.1"/>
</dbReference>
<feature type="transmembrane region" description="Helical" evidence="1">
    <location>
        <begin position="119"/>
        <end position="139"/>
    </location>
</feature>
<evidence type="ECO:0000313" key="2">
    <source>
        <dbReference type="EMBL" id="QJE94912.1"/>
    </source>
</evidence>
<feature type="transmembrane region" description="Helical" evidence="1">
    <location>
        <begin position="30"/>
        <end position="52"/>
    </location>
</feature>
<proteinExistence type="predicted"/>
<gene>
    <name evidence="2" type="ORF">HHL09_03670</name>
</gene>
<dbReference type="AlphaFoldDB" id="A0A858RDV7"/>
<evidence type="ECO:0000313" key="3">
    <source>
        <dbReference type="Proteomes" id="UP000501812"/>
    </source>
</evidence>
<feature type="transmembrane region" description="Helical" evidence="1">
    <location>
        <begin position="64"/>
        <end position="85"/>
    </location>
</feature>
<keyword evidence="3" id="KW-1185">Reference proteome</keyword>
<evidence type="ECO:0008006" key="4">
    <source>
        <dbReference type="Google" id="ProtNLM"/>
    </source>
</evidence>
<name>A0A858RDV7_9BACT</name>
<feature type="transmembrane region" description="Helical" evidence="1">
    <location>
        <begin position="92"/>
        <end position="113"/>
    </location>
</feature>
<protein>
    <recommendedName>
        <fullName evidence="4">MerC domain-containing protein</fullName>
    </recommendedName>
</protein>
<dbReference type="Proteomes" id="UP000501812">
    <property type="component" value="Chromosome"/>
</dbReference>
<dbReference type="KEGG" id="luo:HHL09_03670"/>
<organism evidence="2 3">
    <name type="scientific">Luteolibacter luteus</name>
    <dbReference type="NCBI Taxonomy" id="2728835"/>
    <lineage>
        <taxon>Bacteria</taxon>
        <taxon>Pseudomonadati</taxon>
        <taxon>Verrucomicrobiota</taxon>
        <taxon>Verrucomicrobiia</taxon>
        <taxon>Verrucomicrobiales</taxon>
        <taxon>Verrucomicrobiaceae</taxon>
        <taxon>Luteolibacter</taxon>
    </lineage>
</organism>
<keyword evidence="1" id="KW-0812">Transmembrane</keyword>
<dbReference type="EMBL" id="CP051774">
    <property type="protein sequence ID" value="QJE94912.1"/>
    <property type="molecule type" value="Genomic_DNA"/>
</dbReference>
<accession>A0A858RDV7</accession>
<evidence type="ECO:0000256" key="1">
    <source>
        <dbReference type="SAM" id="Phobius"/>
    </source>
</evidence>